<evidence type="ECO:0000256" key="1">
    <source>
        <dbReference type="SAM" id="Phobius"/>
    </source>
</evidence>
<protein>
    <submittedName>
        <fullName evidence="2">Uncharacterized protein</fullName>
    </submittedName>
</protein>
<keyword evidence="1" id="KW-0812">Transmembrane</keyword>
<organism evidence="2 3">
    <name type="scientific">Segatella bryantii</name>
    <name type="common">Prevotella bryantii</name>
    <dbReference type="NCBI Taxonomy" id="77095"/>
    <lineage>
        <taxon>Bacteria</taxon>
        <taxon>Pseudomonadati</taxon>
        <taxon>Bacteroidota</taxon>
        <taxon>Bacteroidia</taxon>
        <taxon>Bacteroidales</taxon>
        <taxon>Prevotellaceae</taxon>
        <taxon>Segatella</taxon>
    </lineage>
</organism>
<dbReference type="EMBL" id="NPJF01000009">
    <property type="protein sequence ID" value="OYP57127.1"/>
    <property type="molecule type" value="Genomic_DNA"/>
</dbReference>
<accession>A0ABX4EKH7</accession>
<dbReference type="Gene3D" id="2.60.120.200">
    <property type="match status" value="3"/>
</dbReference>
<proteinExistence type="predicted"/>
<name>A0ABX4EKH7_SEGBR</name>
<evidence type="ECO:0000313" key="2">
    <source>
        <dbReference type="EMBL" id="OYP57127.1"/>
    </source>
</evidence>
<dbReference type="SUPFAM" id="SSF49899">
    <property type="entry name" value="Concanavalin A-like lectins/glucanases"/>
    <property type="match status" value="3"/>
</dbReference>
<dbReference type="Proteomes" id="UP000216189">
    <property type="component" value="Unassembled WGS sequence"/>
</dbReference>
<keyword evidence="1" id="KW-1133">Transmembrane helix</keyword>
<dbReference type="InterPro" id="IPR013320">
    <property type="entry name" value="ConA-like_dom_sf"/>
</dbReference>
<keyword evidence="1" id="KW-0472">Membrane</keyword>
<feature type="transmembrane region" description="Helical" evidence="1">
    <location>
        <begin position="33"/>
        <end position="52"/>
    </location>
</feature>
<keyword evidence="3" id="KW-1185">Reference proteome</keyword>
<dbReference type="Pfam" id="PF13385">
    <property type="entry name" value="Laminin_G_3"/>
    <property type="match status" value="2"/>
</dbReference>
<evidence type="ECO:0000313" key="3">
    <source>
        <dbReference type="Proteomes" id="UP000216189"/>
    </source>
</evidence>
<comment type="caution">
    <text evidence="2">The sequence shown here is derived from an EMBL/GenBank/DDBJ whole genome shotgun (WGS) entry which is preliminary data.</text>
</comment>
<gene>
    <name evidence="2" type="ORF">CIK91_00805</name>
</gene>
<sequence>MLTHLTTIINMKTNQKHFFRWLIRKTFYPQALFINRLAAVMVLLTMTIATYADRMNDNSYFTMNKVNDHLHFSLQMADAYGNNTYCDWGGIIATCGSQEVEVMILFSGDDNDDGPKWAIHAKDRNGDKWGGISFITNTYPNGNRTQVAYQSGDYTPSIDIMKNNLYPKVEIDFYWPASMSGKNWSFVYAFNHVRNNGTDGGWKTMNLGTVYLGNSPVNFNYSTPNIKDYTYTRERMDKLKFTVPELPDDIPSYLSSNRWFESDYELTMTYTMPSHTTQVIKNEILHGEVGKKKTFEVDIPNSVQKFTKMDLRVKSTSRIKSIKGNYFWTSTYDRTYADALTSTPVPKNLVTEYRQYDNETVLAWEAFSIGDRYIEKSVPYVYRIETNASGTPLSGQSWLKRDVLKPIGSQQTQSYTDQNVSSGKYYRYMVLNVPQDWINKGISTSDLNSPNEQVLERLPYTQSAVISTAPSVTIFGLHQDTEVEDQVRLKWQYSRIPVNTQTVNFQVLRRTSADGEWTPYGTVTANSKPAAGAMVSFEDKNLPDNKTRYDYKIVLEMNNGAFRFESDPVTAGLLGGTMVKNLQATKGTHDAVVRVTWNAKQIGTANSTYVLSRRYAGSTGAFMQIYTAHGTAEQYVYEDNTVMPGYYYEYKVDVYGGDEGTLQNVLTDVGFCQARGVISGLVNFGTGVAVKNVRMNLTTSGDDEAIHGYSKRIEGASTGLTWDAGAEALNRLFGPEHDFTVQMFVRPDEGLTNGAVVAQIPGVGNMYIDGMSNGGYNLSVSMLKGNVKTDCTLPVNSFSLLTLSRCGDQLSVQVNQDETKTFATDKASATALFSIGGAEGITEEKAFRGYITEVRVFDHALSESERTSYFDRTLNGRENGLCLYWPMDEGLDRYVFDASYANDVPNSRHATLGTNISTSALLPTKNQLSRYGVTNDKGEYIIRGIPFSGSGTSYRVIPELGIHDFSPSSRSMFISPSSITANNVDFQDVSSFPMEGYIYYAGTNVPAKGIQLYIDNELVTANGEVKQTDDNGHYLISVPIGNHYVEARLDGHTLVDGGRFPTEGTFNFDRSVTYDFTDSTLVNFVGRVGGGERNDTLAVGFGASKNNIGMATVVLRLNNDSYSFNCASNHISAAATERSWESDTTAIQSKAWTGTGDNSRSINIRTDSLTGEFSALLPPLKYIVKSVSIDSNQDIEFSVGQEVDLSNARAQLADTITVESEGGITNKLGYNYNVKRVFTYFASPQLDLRQKDNPQGAFGQRSVKYTTDEEGTTVSVDNLYSVDEKGNVSYRFGYPIYEMGLSQRFMLHVFEEYINRDGAKPVSDIIPMNNMSLTISNEMSSEQSVVATVENPNTGYQPGDIYELKNNELTLDDDGRGELQWKVGLPNIVSPYTRNFSVTMERKGRTYILGNLDAIVLGNITTGNNFITKGPDQVQFVLRDPPGAKSNTTLKVGQITTKTHYDTYTSYGDHSLVTNNIFGSVITTGQGLGFIQLSSHKVKDQLDVGTEAHWQYNNVGDTAVVTTTITSVSTGTSNPYVGSNGDVFVGTSYNFLIGSCRRLYLKRDDHTGEYAITLEDALALGDSIATTFNYSAYELETVMIPKWKDQRARFITRVASQAEAEAYVNTGSKDLYLSWVGEDDPDFGVNTETKKTYRYLPSDNDTPRIDSVQWCNNQIDNWVSVLYDNEKEKVMAMRNQTATNFSIDGGSTRTFSERSEIVRWNEKKTTWRMGAVLGNQFGFHLKNIVSWGIITKVQSNEGNGNTSGDGTKTQDYTEWEYTFADGNRDTDISINQYNSDNKKNSKIFSVFGGQTYNPYEPQEFTKYYEPGTPLGNGTVQMEQPNLMIGIGNEPPAKSVTITDIPAGSEANLTIYCTNMSNTHQGTNFSYNLFITERTNDKGLEILMDGVPVNGRSVFLDQGETTTKVLTIRQTDQGILDYEGIQLRFCSQYQPAKIADVVTINAHFKPSSSPVNLVIQEPILNTVTKDAKLQMRLTGFNRQFKKLKNIGVQYRFAGNTEWIDLHTWVTDQVDSTSTSFSTLPSEGDLRWAEDMSSNLSYPEGNYEFRAFTTTPYDTELIRVYSDIVTVTKDLTRPRNLYTPSPAHGILGYGDQLAIEFNEDIVPGYVGDKNVIVTAKLNSQQVNHEVALHLNPFGEQPRTQNPVFLKGDFSIDFWLNWHDAGTLMHLGANISNFALNIREDGYVVAKIAGHEFVSSQPMPKDNWTFVALAYKASSMTFDMLALSEDKSINLFQNKPVAQRAVQAVGYTNDNYLYLGGLNAEIHALSLYDIYRDVHDAGATKNQSKDNYVYGLANYWPMDEGHGRTAADSRRTHDFIVPQSWTLENVNYALRIDNTDGVAADISRINTRPGDSYAIELWFDCSIPTPDGQVIFETATPGAEQDLQKQSDKLRLRRDGQDNLILDYGTKSQVLVNLANAANNEVWNHLIFNVVRGQAASFYLNGQRTAVIAEADVPPLTGSRLLVGKGSNMQYVDELRIWHASLSEQRLLQNIYNTIDTSEVYSRGLVAYYPFEQTGIVNGVTTKVPTLKNMMSDDELQVAQYTVIQNAPPIKNAPEEVRLIASPVASERKVVVNLTGAGISPRDIEGTTLNVTVDQIRDLHGNTSLPIRWSAYVQQNTLMWSRDSVNIIKQYGKGYTFDVNIENWSGNTEYYTLYNMPEWLTLVDSNTQDELAPIKTKTLRFEVNPQVAVGNYDVTIGLQGNLEILEPLRIVMKVRGEKPQWTVDPTKYEHQMNYIGQVYINGILMENAESMVAAFIDGECRGVASPEQVRGAAYVTMNVYGNSDSQGTNDVGKPITFRIWNASAGIAYTDVNINAYDGSAARTTFAVNDIVGSFDQPVIWAKGTDVEQVMKLNLNWNWVSLGVDPADKRPNAVFPELTKWNTIIKGKSIEPVYSNGTEWAPSGAQIQSGTAYKIRITPATEDQQLPEQLSISGAQLDLSKTPVTLTPGWNWIAYTPLSTMTIGQALAAAQPEVGDYVKSQHAIAFYSVNGWEGSLKALESGHAYMYNSTANTEKSFIYPTVSAMSRAVTMKRAPEEPHIFTPIGAGTYPDNMSMVIRLLGTDETVIDTCEVAAFIDGECRGTTRANNGLYYLIIAGEGSGQPLELHTCINGKTVTIDRKLTFTTDQNIGTPWSPYVIDLSEVLTGITEIGSNEEDDDEDWWSVQGFKIGHKPIQPGVYIHHGKKVTIK</sequence>
<reference evidence="2 3" key="1">
    <citation type="submission" date="2017-08" db="EMBL/GenBank/DDBJ databases">
        <title>Comparative genomics of non-oral Prevotella species.</title>
        <authorList>
            <person name="Accetto T."/>
            <person name="Nograsek B."/>
            <person name="Avgustin G."/>
        </authorList>
    </citation>
    <scope>NUCLEOTIDE SEQUENCE [LARGE SCALE GENOMIC DNA]</scope>
    <source>
        <strain evidence="2 3">TC1-1</strain>
    </source>
</reference>